<name>A0A1Y2PDD0_9FLAO</name>
<dbReference type="AlphaFoldDB" id="A0A1Y2PDD0"/>
<dbReference type="Proteomes" id="UP000194221">
    <property type="component" value="Unassembled WGS sequence"/>
</dbReference>
<evidence type="ECO:0000313" key="1">
    <source>
        <dbReference type="EMBL" id="OSY88496.1"/>
    </source>
</evidence>
<protein>
    <recommendedName>
        <fullName evidence="3">BioF2-like acetyltransferase domain-containing protein</fullName>
    </recommendedName>
</protein>
<dbReference type="SUPFAM" id="SSF55729">
    <property type="entry name" value="Acyl-CoA N-acyltransferases (Nat)"/>
    <property type="match status" value="1"/>
</dbReference>
<organism evidence="1 2">
    <name type="scientific">Tenacibaculum holothuriorum</name>
    <dbReference type="NCBI Taxonomy" id="1635173"/>
    <lineage>
        <taxon>Bacteria</taxon>
        <taxon>Pseudomonadati</taxon>
        <taxon>Bacteroidota</taxon>
        <taxon>Flavobacteriia</taxon>
        <taxon>Flavobacteriales</taxon>
        <taxon>Flavobacteriaceae</taxon>
        <taxon>Tenacibaculum</taxon>
    </lineage>
</organism>
<sequence>MIFLVERKDLDIVKYDNCIENSLQGNIFVFSWYLDIACDNWSVLVLEDYIAVMPLPWRKKLGIKYVYPPLWVLQLGVFSTEVVDENEFLIEVFHEFKYVEQRTNSKNSFSMFEKFQLEKTMQVLSLETNYDTIFRNYNRNRKRELKKAQEFDLVEKWNDAPENLIELFKQNVGKRLGKGIRERDYNNLFQLIKICKCEKKGEVLSIYDKNNQLVSSAFFVKLKNRVTEVVCSSDFSNRSNGANTFMNDRAIFKYQPHFKIFDFGGSSMKNIAKYYRSFGATDEKYIHLHYNNLPKILRLFKR</sequence>
<gene>
    <name evidence="1" type="ORF">WH52_07015</name>
</gene>
<dbReference type="InParanoid" id="A0A1Y2PDD0"/>
<keyword evidence="2" id="KW-1185">Reference proteome</keyword>
<reference evidence="1 2" key="1">
    <citation type="submission" date="2015-03" db="EMBL/GenBank/DDBJ databases">
        <title>Genome sequence of Tenacibaculum sp. S2-2, isolated from intestinal microbiota of sea cucumber, Apostichopus japonicas.</title>
        <authorList>
            <person name="Shao Z."/>
            <person name="Wang L."/>
            <person name="Li X."/>
        </authorList>
    </citation>
    <scope>NUCLEOTIDE SEQUENCE [LARGE SCALE GENOMIC DNA]</scope>
    <source>
        <strain evidence="1 2">S2-2</strain>
    </source>
</reference>
<proteinExistence type="predicted"/>
<dbReference type="OrthoDB" id="1113003at2"/>
<evidence type="ECO:0000313" key="2">
    <source>
        <dbReference type="Proteomes" id="UP000194221"/>
    </source>
</evidence>
<dbReference type="InterPro" id="IPR016181">
    <property type="entry name" value="Acyl_CoA_acyltransferase"/>
</dbReference>
<dbReference type="STRING" id="1635173.WH52_07015"/>
<dbReference type="Gene3D" id="3.40.630.30">
    <property type="match status" value="1"/>
</dbReference>
<dbReference type="RefSeq" id="WP_086030222.1">
    <property type="nucleotide sequence ID" value="NZ_LAPZ01000003.1"/>
</dbReference>
<accession>A0A1Y2PDD0</accession>
<dbReference type="EMBL" id="LAPZ01000003">
    <property type="protein sequence ID" value="OSY88496.1"/>
    <property type="molecule type" value="Genomic_DNA"/>
</dbReference>
<evidence type="ECO:0008006" key="3">
    <source>
        <dbReference type="Google" id="ProtNLM"/>
    </source>
</evidence>
<comment type="caution">
    <text evidence="1">The sequence shown here is derived from an EMBL/GenBank/DDBJ whole genome shotgun (WGS) entry which is preliminary data.</text>
</comment>